<dbReference type="HOGENOM" id="CLU_2907994_0_0_1"/>
<proteinExistence type="predicted"/>
<sequence length="62" mass="7153">MMLPRKLRRGHRPLVLATRLELEGVKNIIPKKHTFHEILELKDHSSGPDLSCLRLLNYGVDP</sequence>
<evidence type="ECO:0000313" key="1">
    <source>
        <dbReference type="EnsemblPlants" id="ONIVA11G03900.1"/>
    </source>
</evidence>
<organism evidence="1">
    <name type="scientific">Oryza nivara</name>
    <name type="common">Indian wild rice</name>
    <name type="synonym">Oryza sativa f. spontanea</name>
    <dbReference type="NCBI Taxonomy" id="4536"/>
    <lineage>
        <taxon>Eukaryota</taxon>
        <taxon>Viridiplantae</taxon>
        <taxon>Streptophyta</taxon>
        <taxon>Embryophyta</taxon>
        <taxon>Tracheophyta</taxon>
        <taxon>Spermatophyta</taxon>
        <taxon>Magnoliopsida</taxon>
        <taxon>Liliopsida</taxon>
        <taxon>Poales</taxon>
        <taxon>Poaceae</taxon>
        <taxon>BOP clade</taxon>
        <taxon>Oryzoideae</taxon>
        <taxon>Oryzeae</taxon>
        <taxon>Oryzinae</taxon>
        <taxon>Oryza</taxon>
    </lineage>
</organism>
<dbReference type="Proteomes" id="UP000006591">
    <property type="component" value="Chromosome 11"/>
</dbReference>
<dbReference type="AlphaFoldDB" id="A0A0E0IYJ8"/>
<accession>A0A0E0IYJ8</accession>
<evidence type="ECO:0000313" key="2">
    <source>
        <dbReference type="Proteomes" id="UP000006591"/>
    </source>
</evidence>
<dbReference type="Gramene" id="ONIVA11G03900.1">
    <property type="protein sequence ID" value="ONIVA11G03900.1"/>
    <property type="gene ID" value="ONIVA11G03900"/>
</dbReference>
<keyword evidence="2" id="KW-1185">Reference proteome</keyword>
<reference evidence="1" key="2">
    <citation type="submission" date="2018-04" db="EMBL/GenBank/DDBJ databases">
        <title>OnivRS2 (Oryza nivara Reference Sequence Version 2).</title>
        <authorList>
            <person name="Zhang J."/>
            <person name="Kudrna D."/>
            <person name="Lee S."/>
            <person name="Talag J."/>
            <person name="Rajasekar S."/>
            <person name="Welchert J."/>
            <person name="Hsing Y.-I."/>
            <person name="Wing R.A."/>
        </authorList>
    </citation>
    <scope>NUCLEOTIDE SEQUENCE [LARGE SCALE GENOMIC DNA]</scope>
    <source>
        <strain evidence="1">SL10</strain>
    </source>
</reference>
<dbReference type="EnsemblPlants" id="ONIVA11G03900.1">
    <property type="protein sequence ID" value="ONIVA11G03900.1"/>
    <property type="gene ID" value="ONIVA11G03900"/>
</dbReference>
<protein>
    <submittedName>
        <fullName evidence="1">Uncharacterized protein</fullName>
    </submittedName>
</protein>
<reference evidence="1" key="1">
    <citation type="submission" date="2015-04" db="UniProtKB">
        <authorList>
            <consortium name="EnsemblPlants"/>
        </authorList>
    </citation>
    <scope>IDENTIFICATION</scope>
    <source>
        <strain evidence="1">SL10</strain>
    </source>
</reference>
<name>A0A0E0IYJ8_ORYNI</name>